<proteinExistence type="predicted"/>
<name>A0A6J7WIN9_9CAUD</name>
<evidence type="ECO:0000313" key="1">
    <source>
        <dbReference type="EMBL" id="CAB5217027.1"/>
    </source>
</evidence>
<dbReference type="EMBL" id="LR798247">
    <property type="protein sequence ID" value="CAB5217027.1"/>
    <property type="molecule type" value="Genomic_DNA"/>
</dbReference>
<organism evidence="1">
    <name type="scientific">uncultured Caudovirales phage</name>
    <dbReference type="NCBI Taxonomy" id="2100421"/>
    <lineage>
        <taxon>Viruses</taxon>
        <taxon>Duplodnaviria</taxon>
        <taxon>Heunggongvirae</taxon>
        <taxon>Uroviricota</taxon>
        <taxon>Caudoviricetes</taxon>
        <taxon>Peduoviridae</taxon>
        <taxon>Maltschvirus</taxon>
        <taxon>Maltschvirus maltsch</taxon>
    </lineage>
</organism>
<accession>A0A6J7WIN9</accession>
<reference evidence="1" key="1">
    <citation type="submission" date="2020-05" db="EMBL/GenBank/DDBJ databases">
        <authorList>
            <person name="Chiriac C."/>
            <person name="Salcher M."/>
            <person name="Ghai R."/>
            <person name="Kavagutti S V."/>
        </authorList>
    </citation>
    <scope>NUCLEOTIDE SEQUENCE</scope>
</reference>
<protein>
    <submittedName>
        <fullName evidence="1">Uncharacterized protein</fullName>
    </submittedName>
</protein>
<sequence>MAYAVKYRITYATLADVIVKLEMLEDNYTGSIIEYKGTALQLQYIPTSDDPFEVVYASQLQVGIDVTTDLNNMPDFVTLNDRKYLCNLYQGSTLEWVGWALSDYVNFAFTTGIKELTFNAVDGLGLIKDIAFPEAATTNINSYKSLLYLICQSLSTIGYETPLNVFTQISFYATNNIAMSTRDTIGSAEPLNQTYIALTNILTSGVYNNCLDVLRGVLSTFGCRLFQARAKWNVVQMNEAAVTNQYYTEYNAAGTSVLSYGTTNFDKNIGTDLIWCDNSQVKILKKGYNNLRNFNSITFYDNYVNNGNMKNNDGVSEANGWNKSVTSGSLVINTTGYPGYVVWQMSIGTGGTIFLTNVTMPYIAQNDKLKFGLTFYQITVTTGTNCFIVMKITTPSGAVYYLDNGNNWVPFVNDASSSYFGVTGQTTSGTNLTSVFTHTTTAAPVTGRLTYGIKINSATDKTMAVSDFTATFESPFKSVSIVSEINATNQYSRTIDLQYGFASNFDGYFAFNGLLTDSYGNPWLNWFMYERPLQIFRSLAELLVKNNVNMYRKNIINLQGNIIGMGSGASRFSGNNVMTASDTDPVQISVTGKKYMLGNTTIDFKMNEINATLLEITNVDQAANIVVTYNNAQPATPSYIRTFRVQNGSTTQSITINYIAINGVAILGSSGLLTPGQIYTWSPAINVTGDTNALLEYGYTGYLPTSSTSVFITPTTIYADSLGDPITFNNINLTGGTGSTIDLDLKDT</sequence>
<gene>
    <name evidence="1" type="ORF">UFOVP198_48</name>
</gene>